<gene>
    <name evidence="8" type="ORF">SDRG_16774</name>
</gene>
<dbReference type="Gene3D" id="1.50.40.10">
    <property type="entry name" value="Mitochondrial carrier domain"/>
    <property type="match status" value="1"/>
</dbReference>
<evidence type="ECO:0000256" key="4">
    <source>
        <dbReference type="ARBA" id="ARBA00022737"/>
    </source>
</evidence>
<dbReference type="eggNOG" id="KOG0752">
    <property type="taxonomic scope" value="Eukaryota"/>
</dbReference>
<proteinExistence type="inferred from homology"/>
<dbReference type="GO" id="GO:0055085">
    <property type="term" value="P:transmembrane transport"/>
    <property type="evidence" value="ECO:0007669"/>
    <property type="project" value="InterPro"/>
</dbReference>
<dbReference type="PRINTS" id="PR00926">
    <property type="entry name" value="MITOCARRIER"/>
</dbReference>
<evidence type="ECO:0000256" key="7">
    <source>
        <dbReference type="RuleBase" id="RU000488"/>
    </source>
</evidence>
<keyword evidence="9" id="KW-1185">Reference proteome</keyword>
<dbReference type="OrthoDB" id="270584at2759"/>
<dbReference type="PROSITE" id="PS51257">
    <property type="entry name" value="PROKAR_LIPOPROTEIN"/>
    <property type="match status" value="1"/>
</dbReference>
<dbReference type="InterPro" id="IPR002067">
    <property type="entry name" value="MCP"/>
</dbReference>
<evidence type="ECO:0000256" key="6">
    <source>
        <dbReference type="PROSITE-ProRule" id="PRU00282"/>
    </source>
</evidence>
<protein>
    <submittedName>
        <fullName evidence="8">Uncharacterized protein</fullName>
    </submittedName>
</protein>
<dbReference type="InParanoid" id="T0PWE9"/>
<dbReference type="RefSeq" id="XP_008621215.1">
    <property type="nucleotide sequence ID" value="XM_008622993.1"/>
</dbReference>
<evidence type="ECO:0000256" key="5">
    <source>
        <dbReference type="ARBA" id="ARBA00023136"/>
    </source>
</evidence>
<evidence type="ECO:0000313" key="8">
    <source>
        <dbReference type="EMBL" id="EQC25365.1"/>
    </source>
</evidence>
<comment type="similarity">
    <text evidence="7">Belongs to the mitochondrial carrier (TC 2.A.29) family.</text>
</comment>
<dbReference type="GeneID" id="19957501"/>
<keyword evidence="2 7" id="KW-0813">Transport</keyword>
<keyword evidence="4" id="KW-0677">Repeat</keyword>
<evidence type="ECO:0000256" key="2">
    <source>
        <dbReference type="ARBA" id="ARBA00022448"/>
    </source>
</evidence>
<dbReference type="SUPFAM" id="SSF103506">
    <property type="entry name" value="Mitochondrial carrier"/>
    <property type="match status" value="1"/>
</dbReference>
<feature type="repeat" description="Solcar" evidence="6">
    <location>
        <begin position="100"/>
        <end position="183"/>
    </location>
</feature>
<reference evidence="8 9" key="1">
    <citation type="submission" date="2012-04" db="EMBL/GenBank/DDBJ databases">
        <title>The Genome Sequence of Saprolegnia declina VS20.</title>
        <authorList>
            <consortium name="The Broad Institute Genome Sequencing Platform"/>
            <person name="Russ C."/>
            <person name="Nusbaum C."/>
            <person name="Tyler B."/>
            <person name="van West P."/>
            <person name="Dieguez-Uribeondo J."/>
            <person name="de Bruijn I."/>
            <person name="Tripathy S."/>
            <person name="Jiang R."/>
            <person name="Young S.K."/>
            <person name="Zeng Q."/>
            <person name="Gargeya S."/>
            <person name="Fitzgerald M."/>
            <person name="Haas B."/>
            <person name="Abouelleil A."/>
            <person name="Alvarado L."/>
            <person name="Arachchi H.M."/>
            <person name="Berlin A."/>
            <person name="Chapman S.B."/>
            <person name="Goldberg J."/>
            <person name="Griggs A."/>
            <person name="Gujja S."/>
            <person name="Hansen M."/>
            <person name="Howarth C."/>
            <person name="Imamovic A."/>
            <person name="Larimer J."/>
            <person name="McCowen C."/>
            <person name="Montmayeur A."/>
            <person name="Murphy C."/>
            <person name="Neiman D."/>
            <person name="Pearson M."/>
            <person name="Priest M."/>
            <person name="Roberts A."/>
            <person name="Saif S."/>
            <person name="Shea T."/>
            <person name="Sisk P."/>
            <person name="Sykes S."/>
            <person name="Wortman J."/>
            <person name="Nusbaum C."/>
            <person name="Birren B."/>
        </authorList>
    </citation>
    <scope>NUCLEOTIDE SEQUENCE [LARGE SCALE GENOMIC DNA]</scope>
    <source>
        <strain evidence="8 9">VS20</strain>
    </source>
</reference>
<dbReference type="STRING" id="1156394.T0PWE9"/>
<dbReference type="Proteomes" id="UP000030762">
    <property type="component" value="Unassembled WGS sequence"/>
</dbReference>
<dbReference type="PANTHER" id="PTHR24089">
    <property type="entry name" value="SOLUTE CARRIER FAMILY 25"/>
    <property type="match status" value="1"/>
</dbReference>
<accession>T0PWE9</accession>
<dbReference type="VEuPathDB" id="FungiDB:SDRG_16774"/>
<comment type="subcellular location">
    <subcellularLocation>
        <location evidence="1">Membrane</location>
        <topology evidence="1">Multi-pass membrane protein</topology>
    </subcellularLocation>
</comment>
<evidence type="ECO:0000256" key="3">
    <source>
        <dbReference type="ARBA" id="ARBA00022692"/>
    </source>
</evidence>
<evidence type="ECO:0000313" key="9">
    <source>
        <dbReference type="Proteomes" id="UP000030762"/>
    </source>
</evidence>
<organism evidence="8 9">
    <name type="scientific">Saprolegnia diclina (strain VS20)</name>
    <dbReference type="NCBI Taxonomy" id="1156394"/>
    <lineage>
        <taxon>Eukaryota</taxon>
        <taxon>Sar</taxon>
        <taxon>Stramenopiles</taxon>
        <taxon>Oomycota</taxon>
        <taxon>Saprolegniomycetes</taxon>
        <taxon>Saprolegniales</taxon>
        <taxon>Saprolegniaceae</taxon>
        <taxon>Saprolegnia</taxon>
    </lineage>
</organism>
<feature type="repeat" description="Solcar" evidence="6">
    <location>
        <begin position="201"/>
        <end position="289"/>
    </location>
</feature>
<dbReference type="EMBL" id="JH767283">
    <property type="protein sequence ID" value="EQC25365.1"/>
    <property type="molecule type" value="Genomic_DNA"/>
</dbReference>
<feature type="repeat" description="Solcar" evidence="6">
    <location>
        <begin position="6"/>
        <end position="99"/>
    </location>
</feature>
<sequence length="303" mass="32583">MPSTKLSGGQSVAAGVFAGCVTRSCTSPMDVLKIRLQATSTTRARPSWRHAVATLRTTCLDIYATAGVAGLWRGNLAGCLRLGPYCGIKFCVYDALHDSQHSRSGAVDGAIAGMLATMAVYPMEVVRTRLIILAPTRSIGSSLYELYAREGLRGLYRGGLTGVVGAIPFEGLQFACYEFGKGYATAHHWPAWRWTPTKAELSHIDILVTGSLSGIVAQLAAYPFDTIKKRLQAQDLGPSRQYAGLVDCARRIVADEGVGALYRGSLPNLLRIGPYAAIMFASYEAAKAYLTTEHGRHHPVSTL</sequence>
<dbReference type="OMA" id="IMFASYE"/>
<evidence type="ECO:0000256" key="1">
    <source>
        <dbReference type="ARBA" id="ARBA00004141"/>
    </source>
</evidence>
<dbReference type="InterPro" id="IPR018108">
    <property type="entry name" value="MCP_transmembrane"/>
</dbReference>
<dbReference type="InterPro" id="IPR023395">
    <property type="entry name" value="MCP_dom_sf"/>
</dbReference>
<keyword evidence="5 6" id="KW-0472">Membrane</keyword>
<dbReference type="Pfam" id="PF00153">
    <property type="entry name" value="Mito_carr"/>
    <property type="match status" value="3"/>
</dbReference>
<dbReference type="GO" id="GO:0016020">
    <property type="term" value="C:membrane"/>
    <property type="evidence" value="ECO:0007669"/>
    <property type="project" value="UniProtKB-SubCell"/>
</dbReference>
<keyword evidence="3 6" id="KW-0812">Transmembrane</keyword>
<dbReference type="AlphaFoldDB" id="T0PWE9"/>
<dbReference type="PROSITE" id="PS50920">
    <property type="entry name" value="SOLCAR"/>
    <property type="match status" value="3"/>
</dbReference>
<name>T0PWE9_SAPDV</name>